<dbReference type="AlphaFoldDB" id="A0A8C4YHZ1"/>
<dbReference type="Proteomes" id="UP000694390">
    <property type="component" value="Chromosome 24"/>
</dbReference>
<reference evidence="1" key="1">
    <citation type="submission" date="2019-06" db="EMBL/GenBank/DDBJ databases">
        <title>G10K-VGP Goodes thornscrub tortoise genome, primary haplotype.</title>
        <authorList>
            <person name="Murphy B."/>
            <person name="Edwards T."/>
            <person name="Rhie A."/>
            <person name="Koren S."/>
            <person name="Phillippy A."/>
            <person name="Fedrigo O."/>
            <person name="Haase B."/>
            <person name="Mountcastle J."/>
            <person name="Lewin H."/>
            <person name="Damas J."/>
            <person name="Howe K."/>
            <person name="Formenti G."/>
            <person name="Myers G."/>
            <person name="Durbin R."/>
            <person name="Jarvis E.D."/>
        </authorList>
    </citation>
    <scope>NUCLEOTIDE SEQUENCE [LARGE SCALE GENOMIC DNA]</scope>
</reference>
<proteinExistence type="predicted"/>
<organism evidence="1 2">
    <name type="scientific">Gopherus evgoodei</name>
    <name type="common">Goodes thornscrub tortoise</name>
    <dbReference type="NCBI Taxonomy" id="1825980"/>
    <lineage>
        <taxon>Eukaryota</taxon>
        <taxon>Metazoa</taxon>
        <taxon>Chordata</taxon>
        <taxon>Craniata</taxon>
        <taxon>Vertebrata</taxon>
        <taxon>Euteleostomi</taxon>
        <taxon>Archelosauria</taxon>
        <taxon>Testudinata</taxon>
        <taxon>Testudines</taxon>
        <taxon>Cryptodira</taxon>
        <taxon>Durocryptodira</taxon>
        <taxon>Testudinoidea</taxon>
        <taxon>Testudinidae</taxon>
        <taxon>Gopherus</taxon>
    </lineage>
</organism>
<dbReference type="GeneTree" id="ENSGT01150000289755"/>
<evidence type="ECO:0000313" key="1">
    <source>
        <dbReference type="Ensembl" id="ENSGEVP00005026065.1"/>
    </source>
</evidence>
<keyword evidence="2" id="KW-1185">Reference proteome</keyword>
<dbReference type="Ensembl" id="ENSGEVT00005027416.1">
    <property type="protein sequence ID" value="ENSGEVP00005026065.1"/>
    <property type="gene ID" value="ENSGEVG00005018495.1"/>
</dbReference>
<evidence type="ECO:0000313" key="2">
    <source>
        <dbReference type="Proteomes" id="UP000694390"/>
    </source>
</evidence>
<sequence>YLTLGVRIPGFCSWFYRWCLVEEVTFPCLSFSININTRIANEKYLRSHKEVELLLSGFLRTPPSQLWLSSERSPFICCFRLPSMPRSLCHMLPGQQVPWSGRE</sequence>
<dbReference type="OrthoDB" id="10249338at2759"/>
<reference evidence="1" key="2">
    <citation type="submission" date="2025-08" db="UniProtKB">
        <authorList>
            <consortium name="Ensembl"/>
        </authorList>
    </citation>
    <scope>IDENTIFICATION</scope>
</reference>
<name>A0A8C4YHZ1_9SAUR</name>
<protein>
    <submittedName>
        <fullName evidence="1">Uncharacterized protein</fullName>
    </submittedName>
</protein>
<reference evidence="1" key="3">
    <citation type="submission" date="2025-09" db="UniProtKB">
        <authorList>
            <consortium name="Ensembl"/>
        </authorList>
    </citation>
    <scope>IDENTIFICATION</scope>
</reference>
<accession>A0A8C4YHZ1</accession>